<comment type="caution">
    <text evidence="3">The sequence shown here is derived from an EMBL/GenBank/DDBJ whole genome shotgun (WGS) entry which is preliminary data.</text>
</comment>
<feature type="domain" description="DUF2264" evidence="1">
    <location>
        <begin position="14"/>
        <end position="377"/>
    </location>
</feature>
<evidence type="ECO:0000259" key="1">
    <source>
        <dbReference type="Pfam" id="PF10022"/>
    </source>
</evidence>
<dbReference type="Pfam" id="PF20938">
    <property type="entry name" value="DUF2264_C"/>
    <property type="match status" value="1"/>
</dbReference>
<organism evidence="3 4">
    <name type="scientific">Clonostachys chloroleuca</name>
    <dbReference type="NCBI Taxonomy" id="1926264"/>
    <lineage>
        <taxon>Eukaryota</taxon>
        <taxon>Fungi</taxon>
        <taxon>Dikarya</taxon>
        <taxon>Ascomycota</taxon>
        <taxon>Pezizomycotina</taxon>
        <taxon>Sordariomycetes</taxon>
        <taxon>Hypocreomycetidae</taxon>
        <taxon>Hypocreales</taxon>
        <taxon>Bionectriaceae</taxon>
        <taxon>Clonostachys</taxon>
    </lineage>
</organism>
<dbReference type="PIRSF" id="PIRSF014753">
    <property type="entry name" value="UCP014753"/>
    <property type="match status" value="1"/>
</dbReference>
<evidence type="ECO:0000259" key="2">
    <source>
        <dbReference type="Pfam" id="PF20938"/>
    </source>
</evidence>
<protein>
    <recommendedName>
        <fullName evidence="5">DUF2264 domain-containing protein</fullName>
    </recommendedName>
</protein>
<dbReference type="AlphaFoldDB" id="A0AA35LPR6"/>
<dbReference type="PANTHER" id="PTHR35339">
    <property type="entry name" value="LINALOOL DEHYDRATASE_ISOMERASE DOMAIN-CONTAINING PROTEIN"/>
    <property type="match status" value="1"/>
</dbReference>
<dbReference type="InterPro" id="IPR049349">
    <property type="entry name" value="DUF2264_N"/>
</dbReference>
<accession>A0AA35LPR6</accession>
<reference evidence="3" key="1">
    <citation type="submission" date="2023-01" db="EMBL/GenBank/DDBJ databases">
        <authorList>
            <person name="Piombo E."/>
        </authorList>
    </citation>
    <scope>NUCLEOTIDE SEQUENCE</scope>
</reference>
<keyword evidence="4" id="KW-1185">Reference proteome</keyword>
<gene>
    <name evidence="3" type="ORF">CCHLO57077_00011413</name>
</gene>
<dbReference type="InterPro" id="IPR016624">
    <property type="entry name" value="UCP014753"/>
</dbReference>
<evidence type="ECO:0008006" key="5">
    <source>
        <dbReference type="Google" id="ProtNLM"/>
    </source>
</evidence>
<proteinExistence type="predicted"/>
<name>A0AA35LPR6_9HYPO</name>
<evidence type="ECO:0000313" key="3">
    <source>
        <dbReference type="EMBL" id="CAI6014301.1"/>
    </source>
</evidence>
<dbReference type="EMBL" id="CABFNP030000426">
    <property type="protein sequence ID" value="CAI6014301.1"/>
    <property type="molecule type" value="Genomic_DNA"/>
</dbReference>
<dbReference type="Pfam" id="PF10022">
    <property type="entry name" value="DUF2264"/>
    <property type="match status" value="1"/>
</dbReference>
<dbReference type="Proteomes" id="UP001160390">
    <property type="component" value="Unassembled WGS sequence"/>
</dbReference>
<sequence length="694" mass="79001">MPPLPGFTDNPLKTRADVVLASKAIIGPLAQYTSPGCAYVRLPVTSGTLYDDRAARLEGFSRPLWVTGSLLASGDCDEELLSRLIAGLSNGTDPGQSEYWGDIEDNDQRMVETEPIAFTLLSSPRHLLWDRLEDRTRSNIARWFTQLNGKQMPRVNWLWFRVFTNLVLLKLCEVDDLSVRKQMDMDLEELDTFYLRDGWSSDGLWRSPENDDDEWMLFRQTGRVHSIKPDRCVDYYSGSFAIQFSQLLYIRLAGDIDPLRTSRYQKQAREFGSQIWRYFDEQGKQISSRNLFEASAYINSRPGDVKGFLLRHLRWWARNSTDIFHSDGTLNLGWLYPNMYLTEDYNSPQSVYWALKSFVAIMLPSDEPFWADDEQPYPQLDPTQIVALLHAPQQILCNPSKGHHFLLSSAQFTSLYWKGAAAKYSKFAYSSAFGFSVPTGQAKLQQLAPDNMLALSRDGTQTWAVKWKCREPTFGVRRVHSRVSHMAEELPTMQVVWYPWDDRSVSVTTTLIPPSRRWPDWHIRVHRIRVEKDGLGTLFTAEGGFAINGELKNPGRWLQTIDADPLDHIGYKHGLQGHRSDADSAVVFSDARVSGITGLVLESPSTADVRQTASVLKPEANTNIMSPRSLLPLVEHEMTSLKRGDELVLCTRVFAVVDDAVQPRKPNLHRWKLWQDRPSTGTSLGDSGDFIELL</sequence>
<dbReference type="InterPro" id="IPR049237">
    <property type="entry name" value="DUF2264_C"/>
</dbReference>
<evidence type="ECO:0000313" key="4">
    <source>
        <dbReference type="Proteomes" id="UP001160390"/>
    </source>
</evidence>
<dbReference type="PANTHER" id="PTHR35339:SF2">
    <property type="entry name" value="DUF2264 DOMAIN-CONTAINING PROTEIN-RELATED"/>
    <property type="match status" value="1"/>
</dbReference>
<feature type="domain" description="DUF2264" evidence="2">
    <location>
        <begin position="387"/>
        <end position="679"/>
    </location>
</feature>